<dbReference type="SUPFAM" id="SSF56112">
    <property type="entry name" value="Protein kinase-like (PK-like)"/>
    <property type="match status" value="2"/>
</dbReference>
<dbReference type="InterPro" id="IPR017441">
    <property type="entry name" value="Protein_kinase_ATP_BS"/>
</dbReference>
<dbReference type="InterPro" id="IPR008271">
    <property type="entry name" value="Ser/Thr_kinase_AS"/>
</dbReference>
<accession>A0A397I8L0</accession>
<dbReference type="Proteomes" id="UP000266861">
    <property type="component" value="Unassembled WGS sequence"/>
</dbReference>
<dbReference type="PROSITE" id="PS00108">
    <property type="entry name" value="PROTEIN_KINASE_ST"/>
    <property type="match status" value="1"/>
</dbReference>
<dbReference type="PANTHER" id="PTHR24345:SF0">
    <property type="entry name" value="CELL CYCLE SERINE_THREONINE-PROTEIN KINASE CDC5_MSD2"/>
    <property type="match status" value="1"/>
</dbReference>
<dbReference type="SMART" id="SM00220">
    <property type="entry name" value="S_TKc"/>
    <property type="match status" value="1"/>
</dbReference>
<evidence type="ECO:0000256" key="6">
    <source>
        <dbReference type="PROSITE-ProRule" id="PRU10141"/>
    </source>
</evidence>
<dbReference type="AlphaFoldDB" id="A0A397I8L0"/>
<evidence type="ECO:0000313" key="9">
    <source>
        <dbReference type="EMBL" id="RHZ72119.1"/>
    </source>
</evidence>
<dbReference type="GO" id="GO:0007052">
    <property type="term" value="P:mitotic spindle organization"/>
    <property type="evidence" value="ECO:0007669"/>
    <property type="project" value="TreeGrafter"/>
</dbReference>
<dbReference type="GO" id="GO:0000776">
    <property type="term" value="C:kinetochore"/>
    <property type="evidence" value="ECO:0007669"/>
    <property type="project" value="TreeGrafter"/>
</dbReference>
<keyword evidence="3 6" id="KW-0547">Nucleotide-binding</keyword>
<evidence type="ECO:0000256" key="5">
    <source>
        <dbReference type="ARBA" id="ARBA00022840"/>
    </source>
</evidence>
<protein>
    <recommendedName>
        <fullName evidence="8">Protein kinase domain-containing protein</fullName>
    </recommendedName>
</protein>
<dbReference type="GO" id="GO:0005524">
    <property type="term" value="F:ATP binding"/>
    <property type="evidence" value="ECO:0007669"/>
    <property type="project" value="UniProtKB-UniRule"/>
</dbReference>
<proteinExistence type="inferred from homology"/>
<keyword evidence="4" id="KW-0418">Kinase</keyword>
<keyword evidence="10" id="KW-1185">Reference proteome</keyword>
<dbReference type="Pfam" id="PF00069">
    <property type="entry name" value="Pkinase"/>
    <property type="match status" value="1"/>
</dbReference>
<dbReference type="STRING" id="1348612.A0A397I8L0"/>
<dbReference type="PANTHER" id="PTHR24345">
    <property type="entry name" value="SERINE/THREONINE-PROTEIN KINASE PLK"/>
    <property type="match status" value="1"/>
</dbReference>
<dbReference type="Gene3D" id="1.10.510.10">
    <property type="entry name" value="Transferase(Phosphotransferase) domain 1"/>
    <property type="match status" value="1"/>
</dbReference>
<dbReference type="InterPro" id="IPR000719">
    <property type="entry name" value="Prot_kinase_dom"/>
</dbReference>
<dbReference type="FunFam" id="1.10.510.10:FF:000571">
    <property type="entry name" value="Maternal embryonic leucine zipper kinase"/>
    <property type="match status" value="1"/>
</dbReference>
<evidence type="ECO:0000256" key="3">
    <source>
        <dbReference type="ARBA" id="ARBA00022741"/>
    </source>
</evidence>
<comment type="caution">
    <text evidence="9">The sequence shown here is derived from an EMBL/GenBank/DDBJ whole genome shotgun (WGS) entry which is preliminary data.</text>
</comment>
<dbReference type="GO" id="GO:0000922">
    <property type="term" value="C:spindle pole"/>
    <property type="evidence" value="ECO:0007669"/>
    <property type="project" value="TreeGrafter"/>
</dbReference>
<organism evidence="9 10">
    <name type="scientific">Diversispora epigaea</name>
    <dbReference type="NCBI Taxonomy" id="1348612"/>
    <lineage>
        <taxon>Eukaryota</taxon>
        <taxon>Fungi</taxon>
        <taxon>Fungi incertae sedis</taxon>
        <taxon>Mucoromycota</taxon>
        <taxon>Glomeromycotina</taxon>
        <taxon>Glomeromycetes</taxon>
        <taxon>Diversisporales</taxon>
        <taxon>Diversisporaceae</taxon>
        <taxon>Diversispora</taxon>
    </lineage>
</organism>
<dbReference type="PROSITE" id="PS00107">
    <property type="entry name" value="PROTEIN_KINASE_ATP"/>
    <property type="match status" value="1"/>
</dbReference>
<dbReference type="GO" id="GO:0004674">
    <property type="term" value="F:protein serine/threonine kinase activity"/>
    <property type="evidence" value="ECO:0007669"/>
    <property type="project" value="UniProtKB-KW"/>
</dbReference>
<evidence type="ECO:0000256" key="7">
    <source>
        <dbReference type="RuleBase" id="RU000304"/>
    </source>
</evidence>
<dbReference type="FunFam" id="3.30.200.20:FF:000042">
    <property type="entry name" value="Aurora kinase A"/>
    <property type="match status" value="1"/>
</dbReference>
<dbReference type="Gene3D" id="3.30.200.20">
    <property type="entry name" value="Phosphorylase Kinase, domain 1"/>
    <property type="match status" value="1"/>
</dbReference>
<comment type="similarity">
    <text evidence="7">Belongs to the protein kinase superfamily.</text>
</comment>
<keyword evidence="5 6" id="KW-0067">ATP-binding</keyword>
<dbReference type="GO" id="GO:0005634">
    <property type="term" value="C:nucleus"/>
    <property type="evidence" value="ECO:0007669"/>
    <property type="project" value="TreeGrafter"/>
</dbReference>
<sequence length="372" mass="42288">MQSQIIKPLNRPGEEYKILKFLGEGGFGICVKVEDQAGQVFAVKAIKKDTLGQNFDDQFFKMQSQIIKPLNRPGEEYKILKFLGEGGFGICVKVEDQAGQVFAVKAIKKDTLGQNFDDVLNEINIQRQLNHQNIVTLYDVFDDNDFVYIKMELCSNQSLFEMVINRGELTEPEVRFYMLQLLDAVEYMHDRNILHRDLKLENIFISEDMDLKVGDFRLSVELESTDQRFNYSCGTVNYMAPEVLNTKIGHSFEADIWSLGVIMFMMIFGESPFGVGDRSEVIDQILNIGYDFPENTEVSNEAIDLIYLILNPNYDARLTISEIRHHPFFNGATPPGLPTSALRTVPNYNIITDPELTGNLITPTEKPKPPCG</sequence>
<keyword evidence="1 7" id="KW-0723">Serine/threonine-protein kinase</keyword>
<feature type="domain" description="Protein kinase" evidence="8">
    <location>
        <begin position="77"/>
        <end position="329"/>
    </location>
</feature>
<evidence type="ECO:0000256" key="4">
    <source>
        <dbReference type="ARBA" id="ARBA00022777"/>
    </source>
</evidence>
<reference evidence="9 10" key="1">
    <citation type="submission" date="2018-08" db="EMBL/GenBank/DDBJ databases">
        <title>Genome and evolution of the arbuscular mycorrhizal fungus Diversispora epigaea (formerly Glomus versiforme) and its bacterial endosymbionts.</title>
        <authorList>
            <person name="Sun X."/>
            <person name="Fei Z."/>
            <person name="Harrison M."/>
        </authorList>
    </citation>
    <scope>NUCLEOTIDE SEQUENCE [LARGE SCALE GENOMIC DNA]</scope>
    <source>
        <strain evidence="9 10">IT104</strain>
    </source>
</reference>
<evidence type="ECO:0000313" key="10">
    <source>
        <dbReference type="Proteomes" id="UP000266861"/>
    </source>
</evidence>
<dbReference type="PROSITE" id="PS50011">
    <property type="entry name" value="PROTEIN_KINASE_DOM"/>
    <property type="match status" value="1"/>
</dbReference>
<name>A0A397I8L0_9GLOM</name>
<dbReference type="GO" id="GO:0005737">
    <property type="term" value="C:cytoplasm"/>
    <property type="evidence" value="ECO:0007669"/>
    <property type="project" value="TreeGrafter"/>
</dbReference>
<gene>
    <name evidence="9" type="ORF">Glove_246g16</name>
</gene>
<dbReference type="InterPro" id="IPR011009">
    <property type="entry name" value="Kinase-like_dom_sf"/>
</dbReference>
<evidence type="ECO:0000256" key="1">
    <source>
        <dbReference type="ARBA" id="ARBA00022527"/>
    </source>
</evidence>
<dbReference type="EMBL" id="PQFF01000227">
    <property type="protein sequence ID" value="RHZ72119.1"/>
    <property type="molecule type" value="Genomic_DNA"/>
</dbReference>
<feature type="binding site" evidence="6">
    <location>
        <position position="109"/>
    </location>
    <ligand>
        <name>ATP</name>
        <dbReference type="ChEBI" id="CHEBI:30616"/>
    </ligand>
</feature>
<keyword evidence="2" id="KW-0808">Transferase</keyword>
<evidence type="ECO:0000259" key="8">
    <source>
        <dbReference type="PROSITE" id="PS50011"/>
    </source>
</evidence>
<dbReference type="OrthoDB" id="20524at2759"/>
<evidence type="ECO:0000256" key="2">
    <source>
        <dbReference type="ARBA" id="ARBA00022679"/>
    </source>
</evidence>